<evidence type="ECO:0000313" key="10">
    <source>
        <dbReference type="EMBL" id="BCZ44606.1"/>
    </source>
</evidence>
<dbReference type="InterPro" id="IPR001789">
    <property type="entry name" value="Sig_transdc_resp-reg_receiver"/>
</dbReference>
<protein>
    <recommendedName>
        <fullName evidence="1">Stage 0 sporulation protein A homolog</fullName>
    </recommendedName>
</protein>
<dbReference type="PROSITE" id="PS51755">
    <property type="entry name" value="OMPR_PHOB"/>
    <property type="match status" value="1"/>
</dbReference>
<dbReference type="CDD" id="cd17574">
    <property type="entry name" value="REC_OmpR"/>
    <property type="match status" value="1"/>
</dbReference>
<dbReference type="Proteomes" id="UP000824633">
    <property type="component" value="Chromosome"/>
</dbReference>
<evidence type="ECO:0000313" key="11">
    <source>
        <dbReference type="Proteomes" id="UP000824633"/>
    </source>
</evidence>
<accession>A0ABM7SYR7</accession>
<dbReference type="InterPro" id="IPR001867">
    <property type="entry name" value="OmpR/PhoB-type_DNA-bd"/>
</dbReference>
<comment type="function">
    <text evidence="5">May play the central regulatory role in sporulation. It may be an element of the effector pathway responsible for the activation of sporulation genes in response to nutritional stress. Spo0A may act in concert with spo0H (a sigma factor) to control the expression of some genes that are critical to the sporulation process.</text>
</comment>
<dbReference type="Gene3D" id="3.40.50.2300">
    <property type="match status" value="1"/>
</dbReference>
<dbReference type="SMART" id="SM00448">
    <property type="entry name" value="REC"/>
    <property type="match status" value="1"/>
</dbReference>
<keyword evidence="6" id="KW-0597">Phosphoprotein</keyword>
<reference evidence="11" key="1">
    <citation type="submission" date="2021-07" db="EMBL/GenBank/DDBJ databases">
        <title>Complete genome sequencing of a Clostridium isolate.</title>
        <authorList>
            <person name="Ueki A."/>
            <person name="Tonouchi A."/>
        </authorList>
    </citation>
    <scope>NUCLEOTIDE SEQUENCE [LARGE SCALE GENOMIC DNA]</scope>
    <source>
        <strain evidence="11">C5S11</strain>
    </source>
</reference>
<dbReference type="EMBL" id="AP024849">
    <property type="protein sequence ID" value="BCZ44606.1"/>
    <property type="molecule type" value="Genomic_DNA"/>
</dbReference>
<dbReference type="SUPFAM" id="SSF52172">
    <property type="entry name" value="CheY-like"/>
    <property type="match status" value="1"/>
</dbReference>
<evidence type="ECO:0000256" key="2">
    <source>
        <dbReference type="ARBA" id="ARBA00023015"/>
    </source>
</evidence>
<dbReference type="PANTHER" id="PTHR48111:SF2">
    <property type="entry name" value="RESPONSE REGULATOR SAER"/>
    <property type="match status" value="1"/>
</dbReference>
<evidence type="ECO:0000256" key="6">
    <source>
        <dbReference type="PROSITE-ProRule" id="PRU00169"/>
    </source>
</evidence>
<gene>
    <name evidence="10" type="ORF">psyc5s11_06730</name>
</gene>
<dbReference type="PANTHER" id="PTHR48111">
    <property type="entry name" value="REGULATOR OF RPOS"/>
    <property type="match status" value="1"/>
</dbReference>
<feature type="domain" description="Response regulatory" evidence="8">
    <location>
        <begin position="4"/>
        <end position="116"/>
    </location>
</feature>
<evidence type="ECO:0000256" key="4">
    <source>
        <dbReference type="ARBA" id="ARBA00023163"/>
    </source>
</evidence>
<dbReference type="PROSITE" id="PS50110">
    <property type="entry name" value="RESPONSE_REGULATORY"/>
    <property type="match status" value="1"/>
</dbReference>
<dbReference type="InterPro" id="IPR036388">
    <property type="entry name" value="WH-like_DNA-bd_sf"/>
</dbReference>
<dbReference type="Pfam" id="PF00072">
    <property type="entry name" value="Response_reg"/>
    <property type="match status" value="1"/>
</dbReference>
<evidence type="ECO:0000256" key="3">
    <source>
        <dbReference type="ARBA" id="ARBA00023125"/>
    </source>
</evidence>
<dbReference type="GO" id="GO:0003677">
    <property type="term" value="F:DNA binding"/>
    <property type="evidence" value="ECO:0007669"/>
    <property type="project" value="UniProtKB-KW"/>
</dbReference>
<keyword evidence="3 7" id="KW-0238">DNA-binding</keyword>
<evidence type="ECO:0000256" key="5">
    <source>
        <dbReference type="ARBA" id="ARBA00024867"/>
    </source>
</evidence>
<dbReference type="CDD" id="cd00383">
    <property type="entry name" value="trans_reg_C"/>
    <property type="match status" value="1"/>
</dbReference>
<name>A0ABM7SYR7_9CLOT</name>
<keyword evidence="4" id="KW-0804">Transcription</keyword>
<sequence length="227" mass="26290">MNQKILIVDDEEDIISFLKDSLEEDDYEVFTAYNGEEAIEKVKFHPDLILLDVMIPNKNGYEVCREIRDQVDCPIIFLTAKGEDVDIISGLGAGGDDYISKPFSLRQLKARIGAHLRREKRSYNNENKVNLYFGDLNIDLRGRTSYCKGESIPLTKKEFDIMEFLAINCGQVFSKEQIYEKIWGYDAEGDSAAVAEHVKKIRYKLKKYDKNREYISTVWGVGYKWEK</sequence>
<dbReference type="Gene3D" id="6.10.250.690">
    <property type="match status" value="1"/>
</dbReference>
<dbReference type="Gene3D" id="1.10.10.10">
    <property type="entry name" value="Winged helix-like DNA-binding domain superfamily/Winged helix DNA-binding domain"/>
    <property type="match status" value="1"/>
</dbReference>
<dbReference type="RefSeq" id="WP_224036275.1">
    <property type="nucleotide sequence ID" value="NZ_AP024849.1"/>
</dbReference>
<keyword evidence="2" id="KW-0805">Transcription regulation</keyword>
<evidence type="ECO:0000259" key="8">
    <source>
        <dbReference type="PROSITE" id="PS50110"/>
    </source>
</evidence>
<proteinExistence type="predicted"/>
<organism evidence="10 11">
    <name type="scientific">Clostridium gelidum</name>
    <dbReference type="NCBI Taxonomy" id="704125"/>
    <lineage>
        <taxon>Bacteria</taxon>
        <taxon>Bacillati</taxon>
        <taxon>Bacillota</taxon>
        <taxon>Clostridia</taxon>
        <taxon>Eubacteriales</taxon>
        <taxon>Clostridiaceae</taxon>
        <taxon>Clostridium</taxon>
    </lineage>
</organism>
<feature type="modified residue" description="4-aspartylphosphate" evidence="6">
    <location>
        <position position="52"/>
    </location>
</feature>
<evidence type="ECO:0000256" key="1">
    <source>
        <dbReference type="ARBA" id="ARBA00018672"/>
    </source>
</evidence>
<dbReference type="InterPro" id="IPR039420">
    <property type="entry name" value="WalR-like"/>
</dbReference>
<evidence type="ECO:0000259" key="9">
    <source>
        <dbReference type="PROSITE" id="PS51755"/>
    </source>
</evidence>
<feature type="DNA-binding region" description="OmpR/PhoB-type" evidence="7">
    <location>
        <begin position="128"/>
        <end position="227"/>
    </location>
</feature>
<feature type="domain" description="OmpR/PhoB-type" evidence="9">
    <location>
        <begin position="128"/>
        <end position="227"/>
    </location>
</feature>
<keyword evidence="11" id="KW-1185">Reference proteome</keyword>
<dbReference type="InterPro" id="IPR011006">
    <property type="entry name" value="CheY-like_superfamily"/>
</dbReference>
<dbReference type="SMART" id="SM00862">
    <property type="entry name" value="Trans_reg_C"/>
    <property type="match status" value="1"/>
</dbReference>
<dbReference type="Pfam" id="PF00486">
    <property type="entry name" value="Trans_reg_C"/>
    <property type="match status" value="1"/>
</dbReference>
<evidence type="ECO:0000256" key="7">
    <source>
        <dbReference type="PROSITE-ProRule" id="PRU01091"/>
    </source>
</evidence>